<evidence type="ECO:0000313" key="3">
    <source>
        <dbReference type="Proteomes" id="UP000634136"/>
    </source>
</evidence>
<feature type="region of interest" description="Disordered" evidence="1">
    <location>
        <begin position="25"/>
        <end position="65"/>
    </location>
</feature>
<keyword evidence="2" id="KW-0238">DNA-binding</keyword>
<feature type="region of interest" description="Disordered" evidence="1">
    <location>
        <begin position="94"/>
        <end position="114"/>
    </location>
</feature>
<evidence type="ECO:0000313" key="2">
    <source>
        <dbReference type="EMBL" id="KAF7808176.1"/>
    </source>
</evidence>
<dbReference type="OrthoDB" id="1937254at2759"/>
<proteinExistence type="predicted"/>
<name>A0A834W703_9FABA</name>
<dbReference type="GO" id="GO:0003677">
    <property type="term" value="F:DNA binding"/>
    <property type="evidence" value="ECO:0007669"/>
    <property type="project" value="UniProtKB-KW"/>
</dbReference>
<sequence>MSRLQLQSNITGINLYEKFNNEAKLPKTPAPVSKEVRIPRKSSKLKHRRSPSSDISNDKESMNIPELRASRARDARKHRKSILMQRRMRTSELTSIVQNSDAVRRRPNQRVVNEASQPDKLNEEYVDIRLPTHECEHCGAIFWYEERVNKSRNCRKPKFSLCCLNGKVELPKMRNPPETLKNCC</sequence>
<reference evidence="2" key="1">
    <citation type="submission" date="2020-09" db="EMBL/GenBank/DDBJ databases">
        <title>Genome-Enabled Discovery of Anthraquinone Biosynthesis in Senna tora.</title>
        <authorList>
            <person name="Kang S.-H."/>
            <person name="Pandey R.P."/>
            <person name="Lee C.-M."/>
            <person name="Sim J.-S."/>
            <person name="Jeong J.-T."/>
            <person name="Choi B.-S."/>
            <person name="Jung M."/>
            <person name="Ginzburg D."/>
            <person name="Zhao K."/>
            <person name="Won S.Y."/>
            <person name="Oh T.-J."/>
            <person name="Yu Y."/>
            <person name="Kim N.-H."/>
            <person name="Lee O.R."/>
            <person name="Lee T.-H."/>
            <person name="Bashyal P."/>
            <person name="Kim T.-S."/>
            <person name="Lee W.-H."/>
            <person name="Kawkins C."/>
            <person name="Kim C.-K."/>
            <person name="Kim J.S."/>
            <person name="Ahn B.O."/>
            <person name="Rhee S.Y."/>
            <person name="Sohng J.K."/>
        </authorList>
    </citation>
    <scope>NUCLEOTIDE SEQUENCE</scope>
    <source>
        <tissue evidence="2">Leaf</tissue>
    </source>
</reference>
<comment type="caution">
    <text evidence="2">The sequence shown here is derived from an EMBL/GenBank/DDBJ whole genome shotgun (WGS) entry which is preliminary data.</text>
</comment>
<dbReference type="EMBL" id="JAAIUW010000012">
    <property type="protein sequence ID" value="KAF7808176.1"/>
    <property type="molecule type" value="Genomic_DNA"/>
</dbReference>
<feature type="compositionally biased region" description="Basic residues" evidence="1">
    <location>
        <begin position="39"/>
        <end position="50"/>
    </location>
</feature>
<keyword evidence="3" id="KW-1185">Reference proteome</keyword>
<gene>
    <name evidence="2" type="ORF">G2W53_040337</name>
</gene>
<protein>
    <submittedName>
        <fullName evidence="2">Replication protein A 70 kDa DNA-binding subunit B-like</fullName>
    </submittedName>
</protein>
<dbReference type="AlphaFoldDB" id="A0A834W703"/>
<evidence type="ECO:0000256" key="1">
    <source>
        <dbReference type="SAM" id="MobiDB-lite"/>
    </source>
</evidence>
<organism evidence="2 3">
    <name type="scientific">Senna tora</name>
    <dbReference type="NCBI Taxonomy" id="362788"/>
    <lineage>
        <taxon>Eukaryota</taxon>
        <taxon>Viridiplantae</taxon>
        <taxon>Streptophyta</taxon>
        <taxon>Embryophyta</taxon>
        <taxon>Tracheophyta</taxon>
        <taxon>Spermatophyta</taxon>
        <taxon>Magnoliopsida</taxon>
        <taxon>eudicotyledons</taxon>
        <taxon>Gunneridae</taxon>
        <taxon>Pentapetalae</taxon>
        <taxon>rosids</taxon>
        <taxon>fabids</taxon>
        <taxon>Fabales</taxon>
        <taxon>Fabaceae</taxon>
        <taxon>Caesalpinioideae</taxon>
        <taxon>Cassia clade</taxon>
        <taxon>Senna</taxon>
    </lineage>
</organism>
<accession>A0A834W703</accession>
<dbReference type="Proteomes" id="UP000634136">
    <property type="component" value="Unassembled WGS sequence"/>
</dbReference>